<proteinExistence type="predicted"/>
<sequence length="256" mass="29037">MGWMPINGEGEGHRTLCSAGCSRLLPIRWAVAALHNHKWRKAEVPERDAMRPVKRKRHPVAVDSSPGSGSGSDSDSDGDFVSDLREIACLLRLIKSGANEDEQKMCQQVVSSVAADIQTMLEDTKLKFEKERQNLLKVLSSTSKECESSLNEEYTKLQGTYEMFCEEKDAQLQSFKDLFLQVEVEKEKLLEQYEHYRKEGTATLSELGDTFSEKIPDGKPSPKRMKQDDKFFIIFRKSIGPFLECGSDNDFDLDNE</sequence>
<reference evidence="1" key="2">
    <citation type="submission" date="2025-09" db="UniProtKB">
        <authorList>
            <consortium name="EnsemblPlants"/>
        </authorList>
    </citation>
    <scope>IDENTIFICATION</scope>
</reference>
<name>A0ACD5TVM5_AVESA</name>
<reference evidence="1" key="1">
    <citation type="submission" date="2021-05" db="EMBL/GenBank/DDBJ databases">
        <authorList>
            <person name="Scholz U."/>
            <person name="Mascher M."/>
            <person name="Fiebig A."/>
        </authorList>
    </citation>
    <scope>NUCLEOTIDE SEQUENCE [LARGE SCALE GENOMIC DNA]</scope>
</reference>
<protein>
    <submittedName>
        <fullName evidence="1">Uncharacterized protein</fullName>
    </submittedName>
</protein>
<dbReference type="Proteomes" id="UP001732700">
    <property type="component" value="Chromosome 1D"/>
</dbReference>
<keyword evidence="2" id="KW-1185">Reference proteome</keyword>
<evidence type="ECO:0000313" key="2">
    <source>
        <dbReference type="Proteomes" id="UP001732700"/>
    </source>
</evidence>
<evidence type="ECO:0000313" key="1">
    <source>
        <dbReference type="EnsemblPlants" id="AVESA.00010b.r2.1DG0133840.1.CDS"/>
    </source>
</evidence>
<accession>A0ACD5TVM5</accession>
<organism evidence="1 2">
    <name type="scientific">Avena sativa</name>
    <name type="common">Oat</name>
    <dbReference type="NCBI Taxonomy" id="4498"/>
    <lineage>
        <taxon>Eukaryota</taxon>
        <taxon>Viridiplantae</taxon>
        <taxon>Streptophyta</taxon>
        <taxon>Embryophyta</taxon>
        <taxon>Tracheophyta</taxon>
        <taxon>Spermatophyta</taxon>
        <taxon>Magnoliopsida</taxon>
        <taxon>Liliopsida</taxon>
        <taxon>Poales</taxon>
        <taxon>Poaceae</taxon>
        <taxon>BOP clade</taxon>
        <taxon>Pooideae</taxon>
        <taxon>Poodae</taxon>
        <taxon>Poeae</taxon>
        <taxon>Poeae Chloroplast Group 1 (Aveneae type)</taxon>
        <taxon>Aveninae</taxon>
        <taxon>Avena</taxon>
    </lineage>
</organism>
<dbReference type="EnsemblPlants" id="AVESA.00010b.r2.1DG0133840.1">
    <property type="protein sequence ID" value="AVESA.00010b.r2.1DG0133840.1.CDS"/>
    <property type="gene ID" value="AVESA.00010b.r2.1DG0133840"/>
</dbReference>